<keyword evidence="6" id="KW-1185">Reference proteome</keyword>
<comment type="similarity">
    <text evidence="1">Belongs to the BlaI transcriptional regulatory family.</text>
</comment>
<dbReference type="InterPro" id="IPR036388">
    <property type="entry name" value="WH-like_DNA-bd_sf"/>
</dbReference>
<dbReference type="EMBL" id="AQHY01000019">
    <property type="protein sequence ID" value="EOA55566.1"/>
    <property type="molecule type" value="Genomic_DNA"/>
</dbReference>
<dbReference type="Pfam" id="PF03965">
    <property type="entry name" value="Penicillinase_R"/>
    <property type="match status" value="1"/>
</dbReference>
<dbReference type="PATRIC" id="fig|1121098.3.peg.1576"/>
<dbReference type="GO" id="GO:0003677">
    <property type="term" value="F:DNA binding"/>
    <property type="evidence" value="ECO:0007669"/>
    <property type="project" value="UniProtKB-KW"/>
</dbReference>
<dbReference type="Gene3D" id="1.10.4040.10">
    <property type="entry name" value="Penicillinase repressor domain"/>
    <property type="match status" value="1"/>
</dbReference>
<evidence type="ECO:0000256" key="4">
    <source>
        <dbReference type="ARBA" id="ARBA00023163"/>
    </source>
</evidence>
<dbReference type="AlphaFoldDB" id="U6RIJ0"/>
<evidence type="ECO:0000313" key="6">
    <source>
        <dbReference type="Proteomes" id="UP000017831"/>
    </source>
</evidence>
<evidence type="ECO:0008006" key="7">
    <source>
        <dbReference type="Google" id="ProtNLM"/>
    </source>
</evidence>
<accession>U6RIJ0</accession>
<dbReference type="OrthoDB" id="1098508at2"/>
<dbReference type="InterPro" id="IPR005650">
    <property type="entry name" value="BlaI_family"/>
</dbReference>
<dbReference type="RefSeq" id="WP_005939270.1">
    <property type="nucleotide sequence ID" value="NZ_KB890375.1"/>
</dbReference>
<dbReference type="Gene3D" id="1.10.10.10">
    <property type="entry name" value="Winged helix-like DNA-binding domain superfamily/Winged helix DNA-binding domain"/>
    <property type="match status" value="1"/>
</dbReference>
<protein>
    <recommendedName>
        <fullName evidence="7">Transcriptional regulator</fullName>
    </recommendedName>
</protein>
<evidence type="ECO:0000313" key="5">
    <source>
        <dbReference type="EMBL" id="EOA55566.1"/>
    </source>
</evidence>
<reference evidence="5 6" key="1">
    <citation type="submission" date="2013-04" db="EMBL/GenBank/DDBJ databases">
        <title>The Genome Sequence of Bacteroides massiliensis DSM 17679.</title>
        <authorList>
            <consortium name="The Broad Institute Genomics Platform"/>
            <person name="Earl A."/>
            <person name="Ward D."/>
            <person name="Feldgarden M."/>
            <person name="Gevers D."/>
            <person name="Martens E."/>
            <person name="Fenner L."/>
            <person name="Roux V."/>
            <person name="Mallet M.N."/>
            <person name="Raoult D."/>
            <person name="Walker B."/>
            <person name="Young S."/>
            <person name="Zeng Q."/>
            <person name="Gargeya S."/>
            <person name="Fitzgerald M."/>
            <person name="Haas B."/>
            <person name="Abouelleil A."/>
            <person name="Allen A.W."/>
            <person name="Alvarado L."/>
            <person name="Arachchi H.M."/>
            <person name="Berlin A.M."/>
            <person name="Chapman S.B."/>
            <person name="Gainer-Dewar J."/>
            <person name="Goldberg J."/>
            <person name="Griggs A."/>
            <person name="Gujja S."/>
            <person name="Hansen M."/>
            <person name="Howarth C."/>
            <person name="Imamovic A."/>
            <person name="Ireland A."/>
            <person name="Larimer J."/>
            <person name="McCowan C."/>
            <person name="Murphy C."/>
            <person name="Pearson M."/>
            <person name="Poon T.W."/>
            <person name="Priest M."/>
            <person name="Roberts A."/>
            <person name="Saif S."/>
            <person name="Shea T."/>
            <person name="Sisk P."/>
            <person name="Sykes S."/>
            <person name="Wortman J."/>
            <person name="Nusbaum C."/>
            <person name="Birren B."/>
        </authorList>
    </citation>
    <scope>NUCLEOTIDE SEQUENCE [LARGE SCALE GENOMIC DNA]</scope>
    <source>
        <strain evidence="6">B84634 / Timone 84634 / DSM 17679 / JCM 13223</strain>
    </source>
</reference>
<dbReference type="SUPFAM" id="SSF46785">
    <property type="entry name" value="Winged helix' DNA-binding domain"/>
    <property type="match status" value="1"/>
</dbReference>
<evidence type="ECO:0000256" key="3">
    <source>
        <dbReference type="ARBA" id="ARBA00023125"/>
    </source>
</evidence>
<dbReference type="eggNOG" id="COG3682">
    <property type="taxonomic scope" value="Bacteria"/>
</dbReference>
<dbReference type="GeneID" id="60062463"/>
<dbReference type="HOGENOM" id="CLU_119090_4_0_10"/>
<proteinExistence type="inferred from homology"/>
<dbReference type="InterPro" id="IPR036390">
    <property type="entry name" value="WH_DNA-bd_sf"/>
</dbReference>
<sequence>MKRLSPKEEEIMRMFWSKGPMFVRDLLELYNEPKPHYNTVSTLVRGLEEKGFVGYKVYGNTYQYHPVISESEYKGSALNEVVSQFYDNSYINVVSQLIEEERMPLDELKDLIARIEKGRK</sequence>
<dbReference type="STRING" id="1121098.HMPREF1534_01552"/>
<keyword evidence="2" id="KW-0805">Transcription regulation</keyword>
<organism evidence="5 6">
    <name type="scientific">Phocaeicola massiliensis B84634 = Timone 84634 = DSM 17679 = JCM 13223</name>
    <dbReference type="NCBI Taxonomy" id="1121098"/>
    <lineage>
        <taxon>Bacteria</taxon>
        <taxon>Pseudomonadati</taxon>
        <taxon>Bacteroidota</taxon>
        <taxon>Bacteroidia</taxon>
        <taxon>Bacteroidales</taxon>
        <taxon>Bacteroidaceae</taxon>
        <taxon>Phocaeicola</taxon>
    </lineage>
</organism>
<keyword evidence="3" id="KW-0238">DNA-binding</keyword>
<gene>
    <name evidence="5" type="ORF">HMPREF1534_01552</name>
</gene>
<keyword evidence="4" id="KW-0804">Transcription</keyword>
<name>U6RIJ0_9BACT</name>
<dbReference type="GO" id="GO:0045892">
    <property type="term" value="P:negative regulation of DNA-templated transcription"/>
    <property type="evidence" value="ECO:0007669"/>
    <property type="project" value="InterPro"/>
</dbReference>
<evidence type="ECO:0000256" key="2">
    <source>
        <dbReference type="ARBA" id="ARBA00023015"/>
    </source>
</evidence>
<dbReference type="PIRSF" id="PIRSF019455">
    <property type="entry name" value="CopR_AtkY"/>
    <property type="match status" value="1"/>
</dbReference>
<dbReference type="Proteomes" id="UP000017831">
    <property type="component" value="Unassembled WGS sequence"/>
</dbReference>
<comment type="caution">
    <text evidence="5">The sequence shown here is derived from an EMBL/GenBank/DDBJ whole genome shotgun (WGS) entry which is preliminary data.</text>
</comment>
<evidence type="ECO:0000256" key="1">
    <source>
        <dbReference type="ARBA" id="ARBA00011046"/>
    </source>
</evidence>